<evidence type="ECO:0000313" key="1">
    <source>
        <dbReference type="EMBL" id="MBC3920830.1"/>
    </source>
</evidence>
<dbReference type="RefSeq" id="WP_186950669.1">
    <property type="nucleotide sequence ID" value="NZ_JACOGF010000020.1"/>
</dbReference>
<dbReference type="EMBL" id="JACOGF010000020">
    <property type="protein sequence ID" value="MBC3920830.1"/>
    <property type="molecule type" value="Genomic_DNA"/>
</dbReference>
<protein>
    <submittedName>
        <fullName evidence="1">Uncharacterized protein</fullName>
    </submittedName>
</protein>
<evidence type="ECO:0000313" key="2">
    <source>
        <dbReference type="Proteomes" id="UP000650424"/>
    </source>
</evidence>
<reference evidence="1 2" key="1">
    <citation type="submission" date="2020-08" db="EMBL/GenBank/DDBJ databases">
        <title>Novel species isolated from subtropical streams in China.</title>
        <authorList>
            <person name="Lu H."/>
        </authorList>
    </citation>
    <scope>NUCLEOTIDE SEQUENCE [LARGE SCALE GENOMIC DNA]</scope>
    <source>
        <strain evidence="1 2">CY18W</strain>
    </source>
</reference>
<organism evidence="1 2">
    <name type="scientific">Undibacterium hunanense</name>
    <dbReference type="NCBI Taxonomy" id="2762292"/>
    <lineage>
        <taxon>Bacteria</taxon>
        <taxon>Pseudomonadati</taxon>
        <taxon>Pseudomonadota</taxon>
        <taxon>Betaproteobacteria</taxon>
        <taxon>Burkholderiales</taxon>
        <taxon>Oxalobacteraceae</taxon>
        <taxon>Undibacterium</taxon>
    </lineage>
</organism>
<comment type="caution">
    <text evidence="1">The sequence shown here is derived from an EMBL/GenBank/DDBJ whole genome shotgun (WGS) entry which is preliminary data.</text>
</comment>
<proteinExistence type="predicted"/>
<name>A0ABR6ZY84_9BURK</name>
<dbReference type="Proteomes" id="UP000650424">
    <property type="component" value="Unassembled WGS sequence"/>
</dbReference>
<sequence length="57" mass="6475">MALMLLIIIASAFSPWRPGTQIVLLALLLVAEFLRKQTATKSLVTEEERYVRDQAEE</sequence>
<keyword evidence="2" id="KW-1185">Reference proteome</keyword>
<gene>
    <name evidence="1" type="ORF">H8L32_25420</name>
</gene>
<accession>A0ABR6ZY84</accession>